<feature type="transmembrane region" description="Helical" evidence="2">
    <location>
        <begin position="2002"/>
        <end position="2025"/>
    </location>
</feature>
<evidence type="ECO:0000256" key="1">
    <source>
        <dbReference type="SAM" id="MobiDB-lite"/>
    </source>
</evidence>
<protein>
    <recommendedName>
        <fullName evidence="5">Right handed beta helix domain-containing protein</fullName>
    </recommendedName>
</protein>
<dbReference type="HOGENOM" id="CLU_001109_0_0_1"/>
<sequence length="2359" mass="246467">MLKLELVPAAGDKLVLKLSPPPPLADKQASLADNTAVVDSDGGNAVGIPSEPVSLEDGIDTGTGGTCTANTGTGNVPSEGEPAGSLAGVHFAGVSLDAVPEAFTVDDPAGAKAVGIPPESEPSPLKDGIDAGGGNVAGESSPMKSFAKVGVISESVSPSLLGAKACGVKNVKDIPVAKSGTEDVLKKDPAAEKAPDAGAVDSDKAKAMFAAHEQGPPAVFWSKFTRPTGPPTAPTGAVKGALKKDIPAATSGAEACVDETGAIKNPALKPATEAATALKPAEAGGAPLPSIKEFPEEKKPAATAASACRSTRGYCGDTRVLQAGTYIDPVTSRLPHGTRAQVIDGWKTPSPLRKIERKESPLAEKLAPAGIPDRATRRKKGRKGASAPIVRTKSIAPVGGNNRFGALLKMDGNEGILGGTGKVTGGSTPPTADSGATVDVETTTNTTPEGSAAGRFPWSKSYNLLRLFGMLALICLGAAFAHSSCSATSALLSSQRYDSPWPTSPPATVAKPFTPASPNGFCEVGGNDTSSFAAIVSSDSAPANHPGERDEGRSWEALMEAIKEAVGEPLHLIGEPPASVKDFYEKQPVEADLETAPASRNSTERKGEPEIDSIGPVYSSRSGIIVRETVLPVNGTSPEMRSADAGNTPEKLVETGLGAPVSSMHADGGEWRVNRLATASPATTKDLFLQLGRAIDPLLAEPAWPAEVRAAQISDSNSVQSDISSVSRVCADQQPRCAAPVAWHAEPHHALTDELSIDLPSPFHFPFMSGPSSSAPVRTQQRCQFWAALFLLLGACWCGVLPSVRRSSSGRLVRCRTGARRGAWLLILAALLPLACAPSVYPSGSGESGSGEIGSGEVDIDPSPSPEPSPAPSPEPSPFPEFPEPSPEPEPSPSPEFPEPSPEPEPSPSPEFPEPSPPPYPPAKAPVPPPPPPSLPPPSPPPSPPPPSASGETGSGEIGSGEVDSPPSAPSIDFQVTVGGGSFQSEVSWDLTCSGALIGSGGAPYFGTLSAPPGECTLNMYDSWGDGWNGVEWEGAGYTFTLDSGSSSSETFTLAPLPPSSPSPPSLPPPAPPIDFQVTVGGGSYQSDVSWTLTCSGVLIGSGGAPYSGTLSAPPGECTLNMYNLWMWGDGWNGVEWEGAGYTFTLGSGSYGSETFILAPLPPSSPYPSEVSWDLTCSGALIGSGGAPYSGTLSAPPGECTLDMYDSYGDGWNGVEWVGAGYTFTLGSGSYGSETFILSPSSPPPPSPPSAPPPPSPLPPLSPPPPLPPLSPDFVAASSEAKLRSLIAEAAVSQADVSIYLPPGADFKLLSQISCGSDIKVTVASSGEGARLDGQEQTRLFYLGGGCSLTLRGLNLVNGRSSNGENNGGVVYADGAGDVEIIDSTDAGVVYARDSGAVSISSSNVTSCSAGAFGGGVVYAVSSGVVSISGSTVSGCSAGEFGGVVYAWDSDSLSIAGVDFIDNGAGRSGSVLYLDGLSQRTSISDASFTGNTAGDDKTIQTDSPIDWDCRLGSWMQTEGAFKGDFSAPEVQEAGLDYCADAFAGPECQLCREPNHYLDADGAACNECVAVGTAAGRMAGTALGLCVAFGLVALAYSVQRGQTEWRKERFIGLPLRIADRTGDAIYKIGLIPKFKILFGFYQVCLVLSTTYSARLPERYTGWTEALAEAVFIDWSGVVLPVQCLPHKSRLVAVAISPIGVIALLLFAGIVLRLCARWRRARRGAGCESGSEVDGATSNVLGGEAQLQEPPSSSAAEPPTALAETDDAAVFSWPAEVALGLLDLTPAGLVLIFLLGPFVSATILRAWSCQGYTTSAPGETLALVEYMRQDASVECGTDEHDSITRLAIGFVVIWPVGSLVLYSALLLACYKPLQAKSPNALTKATAFLHREYKRNWYWWEAADLARKLFLTGFVLLVAEEEDSFVRLVVAVLVCSCYAVAIALVQPYKRFEDNILAVATSLVLLLLFLGASWTTIFLNIELRFPGDEPGQSASAVLGFRSENGLVNWMLVLAAAALLIFLVGTIIAIRRLAKVPTIRLVSTKQPPELALVDGLTWHLFLSHIWSTGQDAVAVIKNELKLLIPGIKIFLDVDDLKDIGSLEDYVDRTQELRAQCPEVLQPEIFDSGWAQTTWHRIDEYQRVSLKIISEALLLCSPHYLNLTSLPLFIPGEVQGQPISFSKSVVLWASPFDEGADELASELATNFSGLTVSTAEEAGDATHMLLYLNADTWSDERLAEQVKQARQDRLKIVMAHENDLDRGGCEFAKFFETTPQEHCRSAELINAGLYDALAIACFPGLHHEVSLVLLAKALGATPVSARSSIRDSLSNIGRFTTAPRGSTTSDPVVTEEDSQLEQVPEVEQV</sequence>
<feature type="region of interest" description="Disordered" evidence="1">
    <location>
        <begin position="358"/>
        <end position="388"/>
    </location>
</feature>
<feature type="compositionally biased region" description="Pro residues" evidence="1">
    <location>
        <begin position="863"/>
        <end position="948"/>
    </location>
</feature>
<reference evidence="3" key="2">
    <citation type="submission" date="2024-10" db="UniProtKB">
        <authorList>
            <consortium name="EnsemblProtists"/>
        </authorList>
    </citation>
    <scope>IDENTIFICATION</scope>
</reference>
<accession>A0A0D3I6L3</accession>
<feature type="transmembrane region" description="Helical" evidence="2">
    <location>
        <begin position="1954"/>
        <end position="1977"/>
    </location>
</feature>
<keyword evidence="2" id="KW-1133">Transmembrane helix</keyword>
<dbReference type="SUPFAM" id="SSF51126">
    <property type="entry name" value="Pectin lyase-like"/>
    <property type="match status" value="1"/>
</dbReference>
<keyword evidence="2" id="KW-0472">Membrane</keyword>
<dbReference type="PaxDb" id="2903-EOD06898"/>
<name>A0A0D3I6L3_EMIH1</name>
<feature type="compositionally biased region" description="Polar residues" evidence="1">
    <location>
        <begin position="2327"/>
        <end position="2341"/>
    </location>
</feature>
<dbReference type="Proteomes" id="UP000013827">
    <property type="component" value="Unassembled WGS sequence"/>
</dbReference>
<evidence type="ECO:0000313" key="4">
    <source>
        <dbReference type="Proteomes" id="UP000013827"/>
    </source>
</evidence>
<keyword evidence="2" id="KW-0812">Transmembrane</keyword>
<feature type="compositionally biased region" description="Pro residues" evidence="1">
    <location>
        <begin position="1241"/>
        <end position="1271"/>
    </location>
</feature>
<dbReference type="RefSeq" id="XP_005759327.1">
    <property type="nucleotide sequence ID" value="XM_005759270.1"/>
</dbReference>
<feature type="compositionally biased region" description="Pro residues" evidence="1">
    <location>
        <begin position="1056"/>
        <end position="1071"/>
    </location>
</feature>
<evidence type="ECO:0000313" key="3">
    <source>
        <dbReference type="EnsemblProtists" id="EOD06898"/>
    </source>
</evidence>
<feature type="region of interest" description="Disordered" evidence="1">
    <location>
        <begin position="590"/>
        <end position="614"/>
    </location>
</feature>
<dbReference type="PRINTS" id="PR01217">
    <property type="entry name" value="PRICHEXTENSN"/>
</dbReference>
<feature type="region of interest" description="Disordered" evidence="1">
    <location>
        <begin position="841"/>
        <end position="972"/>
    </location>
</feature>
<feature type="region of interest" description="Disordered" evidence="1">
    <location>
        <begin position="419"/>
        <end position="452"/>
    </location>
</feature>
<feature type="transmembrane region" description="Helical" evidence="2">
    <location>
        <begin position="1922"/>
        <end position="1942"/>
    </location>
</feature>
<dbReference type="PANTHER" id="PTHR11319:SF35">
    <property type="entry name" value="OUTER MEMBRANE PROTEIN PMPC-RELATED"/>
    <property type="match status" value="1"/>
</dbReference>
<dbReference type="PANTHER" id="PTHR11319">
    <property type="entry name" value="G PROTEIN-COUPLED RECEPTOR-RELATED"/>
    <property type="match status" value="1"/>
</dbReference>
<evidence type="ECO:0000256" key="2">
    <source>
        <dbReference type="SAM" id="Phobius"/>
    </source>
</evidence>
<organism evidence="3 4">
    <name type="scientific">Emiliania huxleyi (strain CCMP1516)</name>
    <dbReference type="NCBI Taxonomy" id="280463"/>
    <lineage>
        <taxon>Eukaryota</taxon>
        <taxon>Haptista</taxon>
        <taxon>Haptophyta</taxon>
        <taxon>Prymnesiophyceae</taxon>
        <taxon>Isochrysidales</taxon>
        <taxon>Noelaerhabdaceae</taxon>
        <taxon>Emiliania</taxon>
    </lineage>
</organism>
<evidence type="ECO:0008006" key="5">
    <source>
        <dbReference type="Google" id="ProtNLM"/>
    </source>
</evidence>
<feature type="transmembrane region" description="Helical" evidence="2">
    <location>
        <begin position="1635"/>
        <end position="1652"/>
    </location>
</feature>
<dbReference type="EnsemblProtists" id="EOD06898">
    <property type="protein sequence ID" value="EOD06898"/>
    <property type="gene ID" value="EMIHUDRAFT_106598"/>
</dbReference>
<dbReference type="eggNOG" id="ENOG502QSG1">
    <property type="taxonomic scope" value="Eukaryota"/>
</dbReference>
<feature type="transmembrane region" description="Helical" evidence="2">
    <location>
        <begin position="1844"/>
        <end position="1868"/>
    </location>
</feature>
<dbReference type="GeneID" id="17253059"/>
<reference evidence="4" key="1">
    <citation type="journal article" date="2013" name="Nature">
        <title>Pan genome of the phytoplankton Emiliania underpins its global distribution.</title>
        <authorList>
            <person name="Read B.A."/>
            <person name="Kegel J."/>
            <person name="Klute M.J."/>
            <person name="Kuo A."/>
            <person name="Lefebvre S.C."/>
            <person name="Maumus F."/>
            <person name="Mayer C."/>
            <person name="Miller J."/>
            <person name="Monier A."/>
            <person name="Salamov A."/>
            <person name="Young J."/>
            <person name="Aguilar M."/>
            <person name="Claverie J.M."/>
            <person name="Frickenhaus S."/>
            <person name="Gonzalez K."/>
            <person name="Herman E.K."/>
            <person name="Lin Y.C."/>
            <person name="Napier J."/>
            <person name="Ogata H."/>
            <person name="Sarno A.F."/>
            <person name="Shmutz J."/>
            <person name="Schroeder D."/>
            <person name="de Vargas C."/>
            <person name="Verret F."/>
            <person name="von Dassow P."/>
            <person name="Valentin K."/>
            <person name="Van de Peer Y."/>
            <person name="Wheeler G."/>
            <person name="Dacks J.B."/>
            <person name="Delwiche C.F."/>
            <person name="Dyhrman S.T."/>
            <person name="Glockner G."/>
            <person name="John U."/>
            <person name="Richards T."/>
            <person name="Worden A.Z."/>
            <person name="Zhang X."/>
            <person name="Grigoriev I.V."/>
            <person name="Allen A.E."/>
            <person name="Bidle K."/>
            <person name="Borodovsky M."/>
            <person name="Bowler C."/>
            <person name="Brownlee C."/>
            <person name="Cock J.M."/>
            <person name="Elias M."/>
            <person name="Gladyshev V.N."/>
            <person name="Groth M."/>
            <person name="Guda C."/>
            <person name="Hadaegh A."/>
            <person name="Iglesias-Rodriguez M.D."/>
            <person name="Jenkins J."/>
            <person name="Jones B.M."/>
            <person name="Lawson T."/>
            <person name="Leese F."/>
            <person name="Lindquist E."/>
            <person name="Lobanov A."/>
            <person name="Lomsadze A."/>
            <person name="Malik S.B."/>
            <person name="Marsh M.E."/>
            <person name="Mackinder L."/>
            <person name="Mock T."/>
            <person name="Mueller-Roeber B."/>
            <person name="Pagarete A."/>
            <person name="Parker M."/>
            <person name="Probert I."/>
            <person name="Quesneville H."/>
            <person name="Raines C."/>
            <person name="Rensing S.A."/>
            <person name="Riano-Pachon D.M."/>
            <person name="Richier S."/>
            <person name="Rokitta S."/>
            <person name="Shiraiwa Y."/>
            <person name="Soanes D.M."/>
            <person name="van der Giezen M."/>
            <person name="Wahlund T.M."/>
            <person name="Williams B."/>
            <person name="Wilson W."/>
            <person name="Wolfe G."/>
            <person name="Wurch L.L."/>
        </authorList>
    </citation>
    <scope>NUCLEOTIDE SEQUENCE</scope>
</reference>
<feature type="region of interest" description="Disordered" evidence="1">
    <location>
        <begin position="1236"/>
        <end position="1272"/>
    </location>
</feature>
<keyword evidence="4" id="KW-1185">Reference proteome</keyword>
<dbReference type="InterPro" id="IPR011050">
    <property type="entry name" value="Pectin_lyase_fold/virulence"/>
</dbReference>
<feature type="region of interest" description="Disordered" evidence="1">
    <location>
        <begin position="1050"/>
        <end position="1071"/>
    </location>
</feature>
<feature type="region of interest" description="Disordered" evidence="1">
    <location>
        <begin position="2327"/>
        <end position="2359"/>
    </location>
</feature>
<feature type="transmembrane region" description="Helical" evidence="2">
    <location>
        <begin position="1689"/>
        <end position="1713"/>
    </location>
</feature>
<dbReference type="KEGG" id="ehx:EMIHUDRAFT_106598"/>
<feature type="transmembrane region" description="Helical" evidence="2">
    <location>
        <begin position="823"/>
        <end position="841"/>
    </location>
</feature>
<feature type="transmembrane region" description="Helical" evidence="2">
    <location>
        <begin position="1577"/>
        <end position="1597"/>
    </location>
</feature>
<proteinExistence type="predicted"/>
<feature type="transmembrane region" description="Helical" evidence="2">
    <location>
        <begin position="785"/>
        <end position="802"/>
    </location>
</feature>